<evidence type="ECO:0000313" key="4">
    <source>
        <dbReference type="Proteomes" id="UP000224871"/>
    </source>
</evidence>
<dbReference type="Proteomes" id="UP000196435">
    <property type="component" value="Unassembled WGS sequence"/>
</dbReference>
<keyword evidence="4" id="KW-1185">Reference proteome</keyword>
<dbReference type="AlphaFoldDB" id="A0A1N6MRA2"/>
<dbReference type="EMBL" id="FTLG01000017">
    <property type="protein sequence ID" value="SIP71372.1"/>
    <property type="molecule type" value="Genomic_DNA"/>
</dbReference>
<dbReference type="InterPro" id="IPR017946">
    <property type="entry name" value="PLC-like_Pdiesterase_TIM-brl"/>
</dbReference>
<organism evidence="2 3">
    <name type="scientific">Xenorhabdus innexi</name>
    <dbReference type="NCBI Taxonomy" id="290109"/>
    <lineage>
        <taxon>Bacteria</taxon>
        <taxon>Pseudomonadati</taxon>
        <taxon>Pseudomonadota</taxon>
        <taxon>Gammaproteobacteria</taxon>
        <taxon>Enterobacterales</taxon>
        <taxon>Morganellaceae</taxon>
        <taxon>Xenorhabdus</taxon>
    </lineage>
</organism>
<evidence type="ECO:0000313" key="3">
    <source>
        <dbReference type="Proteomes" id="UP000196435"/>
    </source>
</evidence>
<dbReference type="PANTHER" id="PTHR13593:SF113">
    <property type="entry name" value="SI:DKEY-266F7.9"/>
    <property type="match status" value="1"/>
</dbReference>
<proteinExistence type="predicted"/>
<dbReference type="Proteomes" id="UP000224871">
    <property type="component" value="Unassembled WGS sequence"/>
</dbReference>
<evidence type="ECO:0000313" key="1">
    <source>
        <dbReference type="EMBL" id="PHM30692.1"/>
    </source>
</evidence>
<gene>
    <name evidence="1" type="ORF">Xinn_03203</name>
    <name evidence="2" type="ORF">XIS1_1130012</name>
</gene>
<protein>
    <submittedName>
        <fullName evidence="1">Glycosylphosphatidylinositol diacylglycerol-lyase phosphatidylinositol-specific phospholipase C</fullName>
    </submittedName>
</protein>
<reference evidence="1 4" key="3">
    <citation type="journal article" date="2017" name="Nat. Microbiol.">
        <title>Natural product diversity associated with the nematode symbionts Photorhabdus and Xenorhabdus.</title>
        <authorList>
            <person name="Tobias N.J."/>
            <person name="Wolff H."/>
            <person name="Djahanschiri B."/>
            <person name="Grundmann F."/>
            <person name="Kronenwerth M."/>
            <person name="Shi Y.M."/>
            <person name="Simonyi S."/>
            <person name="Grun P."/>
            <person name="Shapiro-Ilan D."/>
            <person name="Pidot S.J."/>
            <person name="Stinear T.P."/>
            <person name="Ebersberger I."/>
            <person name="Bode H.B."/>
        </authorList>
    </citation>
    <scope>NUCLEOTIDE SEQUENCE [LARGE SCALE GENOMIC DNA]</scope>
    <source>
        <strain evidence="1 4">DSM 16336</strain>
    </source>
</reference>
<dbReference type="EMBL" id="NIBU01000050">
    <property type="protein sequence ID" value="PHM30692.1"/>
    <property type="molecule type" value="Genomic_DNA"/>
</dbReference>
<dbReference type="GO" id="GO:0006629">
    <property type="term" value="P:lipid metabolic process"/>
    <property type="evidence" value="ECO:0007669"/>
    <property type="project" value="InterPro"/>
</dbReference>
<dbReference type="PANTHER" id="PTHR13593">
    <property type="match status" value="1"/>
</dbReference>
<accession>A0A1N6MRA2</accession>
<reference evidence="3" key="2">
    <citation type="submission" date="2016-12" db="EMBL/GenBank/DDBJ databases">
        <authorList>
            <person name="Gaudriault S."/>
        </authorList>
    </citation>
    <scope>NUCLEOTIDE SEQUENCE [LARGE SCALE GENOMIC DNA]</scope>
    <source>
        <strain evidence="3">HGB1681 (deposited as PTA-6826 in the American Type Culture Collection)</strain>
    </source>
</reference>
<evidence type="ECO:0000313" key="2">
    <source>
        <dbReference type="EMBL" id="SIP71372.1"/>
    </source>
</evidence>
<dbReference type="RefSeq" id="WP_086954777.1">
    <property type="nucleotide sequence ID" value="NZ_CAWNQC010000249.1"/>
</dbReference>
<dbReference type="OrthoDB" id="2079904at2"/>
<dbReference type="GO" id="GO:0008081">
    <property type="term" value="F:phosphoric diester hydrolase activity"/>
    <property type="evidence" value="ECO:0007669"/>
    <property type="project" value="InterPro"/>
</dbReference>
<reference evidence="2" key="1">
    <citation type="submission" date="2016-12" db="EMBL/GenBank/DDBJ databases">
        <authorList>
            <person name="Song W.-J."/>
            <person name="Kurnit D.M."/>
        </authorList>
    </citation>
    <scope>NUCLEOTIDE SEQUENCE [LARGE SCALE GENOMIC DNA]</scope>
    <source>
        <strain evidence="2">HGB1681</strain>
    </source>
</reference>
<sequence>MSSIKLANINTTNSVWKRISTTAKNVNINGEFPEYIEPKSTFYIMAALLNNDMKECYFDAKYQIIDSENSTFSIIGEYSHTTNELVVVIFSENLEATNLPKGDKFTLNYLYDNTVFFMLYGDVGNYTILDINSQSWMQDFRHILGDYSINKLCIPGSHDAGMSVATWKTIFAFDCNTLTQSYNIQKQLEFGIRFFDIRPALSDDEFCTCHFSYLGVKWEGATGESISSIINGINNFTKYNNELIILKLSHSLNLDTGIIHSYRPFNENEWLRLFKKLSKIEYLYIHNSINKIPDLTFNQLTDNGTHAAVLIFVDNIPAGFDLGQYYNNGFFHYNSLHVHGKYTNTTDLFKMSEDQIKKMERDAKENYFMLYWTLTQDAIFAGTCSTIDYYSIKSLADRANQYLVSSIYPIMTKKIHPNIIYVDNVKDKLATSLSLAINLMISDK</sequence>
<name>A0A1N6MRA2_9GAMM</name>
<dbReference type="InterPro" id="IPR051057">
    <property type="entry name" value="PI-PLC_domain"/>
</dbReference>
<dbReference type="SUPFAM" id="SSF51695">
    <property type="entry name" value="PLC-like phosphodiesterases"/>
    <property type="match status" value="1"/>
</dbReference>
<dbReference type="Gene3D" id="3.20.20.190">
    <property type="entry name" value="Phosphatidylinositol (PI) phosphodiesterase"/>
    <property type="match status" value="1"/>
</dbReference>